<proteinExistence type="predicted"/>
<comment type="caution">
    <text evidence="1">The sequence shown here is derived from an EMBL/GenBank/DDBJ whole genome shotgun (WGS) entry which is preliminary data.</text>
</comment>
<accession>A0ABP0KBQ3</accession>
<evidence type="ECO:0000313" key="1">
    <source>
        <dbReference type="EMBL" id="CAK9024236.1"/>
    </source>
</evidence>
<sequence>MALRCLRQKDLAENLKSEEFELVVNLVIGSRDMAEKRLRSSSTHMSSRIQVFVPKKGPRSVAVMAAVVEIKETRRLLNFGQDHGRDEEDDWQADPQQELYNSEVAISMLIEYIDEYMKDRLRICERLVGAFWPRSPALSHWSTMVNLCMVGEGAQRVGQTPITSRQRLCLLYVMEAAVRRADDEVRTARPSEKDNAATRMNEACMHIIPEIPRLMDLCRPEEEQFLLLTHVCKMLVEYAVQSAQSQAKLSANYEIDFINDRQVLVNSKVLCQGLRKAIEDLSPMETMKNSADSLLALARCFEEAKNTFLDLSKEELRPVMSRFLVLANRGIDPSSVRVTCRDTSFGSMPMVRRMLKLLHERVELMKAVV</sequence>
<gene>
    <name evidence="1" type="ORF">CCMP2556_LOCUS15546</name>
</gene>
<dbReference type="Proteomes" id="UP001642484">
    <property type="component" value="Unassembled WGS sequence"/>
</dbReference>
<keyword evidence="2" id="KW-1185">Reference proteome</keyword>
<organism evidence="1 2">
    <name type="scientific">Durusdinium trenchii</name>
    <dbReference type="NCBI Taxonomy" id="1381693"/>
    <lineage>
        <taxon>Eukaryota</taxon>
        <taxon>Sar</taxon>
        <taxon>Alveolata</taxon>
        <taxon>Dinophyceae</taxon>
        <taxon>Suessiales</taxon>
        <taxon>Symbiodiniaceae</taxon>
        <taxon>Durusdinium</taxon>
    </lineage>
</organism>
<dbReference type="EMBL" id="CAXAMN010008169">
    <property type="protein sequence ID" value="CAK9024236.1"/>
    <property type="molecule type" value="Genomic_DNA"/>
</dbReference>
<protein>
    <submittedName>
        <fullName evidence="1">Uncharacterized protein</fullName>
    </submittedName>
</protein>
<evidence type="ECO:0000313" key="2">
    <source>
        <dbReference type="Proteomes" id="UP001642484"/>
    </source>
</evidence>
<reference evidence="1 2" key="1">
    <citation type="submission" date="2024-02" db="EMBL/GenBank/DDBJ databases">
        <authorList>
            <person name="Chen Y."/>
            <person name="Shah S."/>
            <person name="Dougan E. K."/>
            <person name="Thang M."/>
            <person name="Chan C."/>
        </authorList>
    </citation>
    <scope>NUCLEOTIDE SEQUENCE [LARGE SCALE GENOMIC DNA]</scope>
</reference>
<name>A0ABP0KBQ3_9DINO</name>